<reference evidence="3" key="2">
    <citation type="submission" date="2017-11" db="EMBL/GenBank/DDBJ databases">
        <title>Coralsnake Venomics: Analyses of Venom Gland Transcriptomes and Proteomes of Six Brazilian Taxa.</title>
        <authorList>
            <person name="Aird S.D."/>
            <person name="Jorge da Silva N."/>
            <person name="Qiu L."/>
            <person name="Villar-Briones A."/>
            <person name="Aparecida-Saddi V."/>
            <person name="Campos-Telles M.P."/>
            <person name="Grau M."/>
            <person name="Mikheyev A.S."/>
        </authorList>
    </citation>
    <scope>NUCLEOTIDE SEQUENCE</scope>
    <source>
        <tissue evidence="3">Venom_gland</tissue>
    </source>
</reference>
<evidence type="ECO:0000256" key="2">
    <source>
        <dbReference type="SAM" id="Phobius"/>
    </source>
</evidence>
<sequence length="99" mass="11479">MYVVQENITSFMATITQQAAEGQKLKDLIEHLLEQVSRKKTQLADANREFQKERNNFDRYRQEFAKQGQGNDIPCDKGILSAFNLAFLPFILVQLLLFL</sequence>
<evidence type="ECO:0000313" key="3">
    <source>
        <dbReference type="EMBL" id="LAB41959.1"/>
    </source>
</evidence>
<feature type="transmembrane region" description="Helical" evidence="2">
    <location>
        <begin position="79"/>
        <end position="98"/>
    </location>
</feature>
<protein>
    <submittedName>
        <fullName evidence="3">Uncharacterized protein</fullName>
    </submittedName>
</protein>
<organism evidence="3">
    <name type="scientific">Micrurus spixii</name>
    <name type="common">Amazon coral snake</name>
    <dbReference type="NCBI Taxonomy" id="129469"/>
    <lineage>
        <taxon>Eukaryota</taxon>
        <taxon>Metazoa</taxon>
        <taxon>Chordata</taxon>
        <taxon>Craniata</taxon>
        <taxon>Vertebrata</taxon>
        <taxon>Euteleostomi</taxon>
        <taxon>Lepidosauria</taxon>
        <taxon>Squamata</taxon>
        <taxon>Bifurcata</taxon>
        <taxon>Unidentata</taxon>
        <taxon>Episquamata</taxon>
        <taxon>Toxicofera</taxon>
        <taxon>Serpentes</taxon>
        <taxon>Colubroidea</taxon>
        <taxon>Elapidae</taxon>
        <taxon>Elapinae</taxon>
        <taxon>Micrurus</taxon>
    </lineage>
</organism>
<dbReference type="AlphaFoldDB" id="A0A2D4N9X9"/>
<proteinExistence type="predicted"/>
<keyword evidence="2" id="KW-0812">Transmembrane</keyword>
<keyword evidence="2" id="KW-1133">Transmembrane helix</keyword>
<reference evidence="3" key="1">
    <citation type="submission" date="2017-07" db="EMBL/GenBank/DDBJ databases">
        <authorList>
            <person name="Mikheyev A."/>
            <person name="Grau M."/>
        </authorList>
    </citation>
    <scope>NUCLEOTIDE SEQUENCE</scope>
    <source>
        <tissue evidence="3">Venom_gland</tissue>
    </source>
</reference>
<keyword evidence="2" id="KW-0472">Membrane</keyword>
<dbReference type="EMBL" id="IACM01157713">
    <property type="protein sequence ID" value="LAB41959.1"/>
    <property type="molecule type" value="Transcribed_RNA"/>
</dbReference>
<feature type="coiled-coil region" evidence="1">
    <location>
        <begin position="29"/>
        <end position="63"/>
    </location>
</feature>
<accession>A0A2D4N9X9</accession>
<keyword evidence="1" id="KW-0175">Coiled coil</keyword>
<evidence type="ECO:0000256" key="1">
    <source>
        <dbReference type="SAM" id="Coils"/>
    </source>
</evidence>
<name>A0A2D4N9X9_9SAUR</name>